<keyword evidence="1" id="KW-0472">Membrane</keyword>
<feature type="transmembrane region" description="Helical" evidence="1">
    <location>
        <begin position="89"/>
        <end position="112"/>
    </location>
</feature>
<keyword evidence="3" id="KW-1185">Reference proteome</keyword>
<feature type="transmembrane region" description="Helical" evidence="1">
    <location>
        <begin position="118"/>
        <end position="141"/>
    </location>
</feature>
<organism evidence="2 3">
    <name type="scientific">Planococcus versutus</name>
    <dbReference type="NCBI Taxonomy" id="1302659"/>
    <lineage>
        <taxon>Bacteria</taxon>
        <taxon>Bacillati</taxon>
        <taxon>Bacillota</taxon>
        <taxon>Bacilli</taxon>
        <taxon>Bacillales</taxon>
        <taxon>Caryophanaceae</taxon>
        <taxon>Planococcus</taxon>
    </lineage>
</organism>
<dbReference type="Proteomes" id="UP000053354">
    <property type="component" value="Chromosome"/>
</dbReference>
<name>A0A1B1S2Z9_9BACL</name>
<dbReference type="RefSeq" id="WP_049695195.1">
    <property type="nucleotide sequence ID" value="NZ_CP016540.2"/>
</dbReference>
<dbReference type="EMBL" id="CP016540">
    <property type="protein sequence ID" value="ANU27561.1"/>
    <property type="molecule type" value="Genomic_DNA"/>
</dbReference>
<feature type="transmembrane region" description="Helical" evidence="1">
    <location>
        <begin position="52"/>
        <end position="68"/>
    </location>
</feature>
<reference evidence="2" key="1">
    <citation type="submission" date="2016-10" db="EMBL/GenBank/DDBJ databases">
        <authorList>
            <person name="See-Too W.S."/>
        </authorList>
    </citation>
    <scope>NUCLEOTIDE SEQUENCE</scope>
    <source>
        <strain evidence="2">L10.15</strain>
    </source>
</reference>
<feature type="transmembrane region" description="Helical" evidence="1">
    <location>
        <begin position="257"/>
        <end position="275"/>
    </location>
</feature>
<sequence>MHNINKDTKAAILWFIILCSFIFFIPAFALLVRNGFEAGGILLFGFFFYDPFWLASVIIFSMLVDHAISSTFIKNKSKIVIITRELIRGGFLTFTILLFFLIFISSKMIIIFGEEATFTKISFVGLFFFSFLGTLLFYFFYEKFNYQRKAFKLAKKSDEIELILRRKIRRKSRKQLKWMFRKKGFWVVRYFFGYVKPIKINEIPDLREYKKYRKELLNIYEILGTVTTAALLFTSIYTSFNTNSFEYVDDFSNELEFLLLLIFMPVYIQTVYYKLPLNFLDKQKEKSE</sequence>
<proteinExistence type="predicted"/>
<evidence type="ECO:0000313" key="3">
    <source>
        <dbReference type="Proteomes" id="UP000053354"/>
    </source>
</evidence>
<gene>
    <name evidence="2" type="ORF">I858_011245</name>
</gene>
<protein>
    <submittedName>
        <fullName evidence="2">Uncharacterized protein</fullName>
    </submittedName>
</protein>
<keyword evidence="1" id="KW-0812">Transmembrane</keyword>
<keyword evidence="1" id="KW-1133">Transmembrane helix</keyword>
<dbReference type="KEGG" id="pll:I858_011245"/>
<evidence type="ECO:0000313" key="2">
    <source>
        <dbReference type="EMBL" id="ANU27561.1"/>
    </source>
</evidence>
<dbReference type="AlphaFoldDB" id="A0A1B1S2Z9"/>
<feature type="transmembrane region" description="Helical" evidence="1">
    <location>
        <begin position="217"/>
        <end position="237"/>
    </location>
</feature>
<feature type="transmembrane region" description="Helical" evidence="1">
    <location>
        <begin position="12"/>
        <end position="32"/>
    </location>
</feature>
<accession>A0A1B1S2Z9</accession>
<evidence type="ECO:0000256" key="1">
    <source>
        <dbReference type="SAM" id="Phobius"/>
    </source>
</evidence>